<dbReference type="AlphaFoldDB" id="J3LN13"/>
<name>J3LN13_ORYBR</name>
<reference evidence="2" key="1">
    <citation type="journal article" date="2013" name="Nat. Commun.">
        <title>Whole-genome sequencing of Oryza brachyantha reveals mechanisms underlying Oryza genome evolution.</title>
        <authorList>
            <person name="Chen J."/>
            <person name="Huang Q."/>
            <person name="Gao D."/>
            <person name="Wang J."/>
            <person name="Lang Y."/>
            <person name="Liu T."/>
            <person name="Li B."/>
            <person name="Bai Z."/>
            <person name="Luis Goicoechea J."/>
            <person name="Liang C."/>
            <person name="Chen C."/>
            <person name="Zhang W."/>
            <person name="Sun S."/>
            <person name="Liao Y."/>
            <person name="Zhang X."/>
            <person name="Yang L."/>
            <person name="Song C."/>
            <person name="Wang M."/>
            <person name="Shi J."/>
            <person name="Liu G."/>
            <person name="Liu J."/>
            <person name="Zhou H."/>
            <person name="Zhou W."/>
            <person name="Yu Q."/>
            <person name="An N."/>
            <person name="Chen Y."/>
            <person name="Cai Q."/>
            <person name="Wang B."/>
            <person name="Liu B."/>
            <person name="Min J."/>
            <person name="Huang Y."/>
            <person name="Wu H."/>
            <person name="Li Z."/>
            <person name="Zhang Y."/>
            <person name="Yin Y."/>
            <person name="Song W."/>
            <person name="Jiang J."/>
            <person name="Jackson S.A."/>
            <person name="Wing R.A."/>
            <person name="Wang J."/>
            <person name="Chen M."/>
        </authorList>
    </citation>
    <scope>NUCLEOTIDE SEQUENCE [LARGE SCALE GENOMIC DNA]</scope>
    <source>
        <strain evidence="2">cv. IRGC 101232</strain>
    </source>
</reference>
<sequence length="103" mass="11360">MTRITHRLTSQTRDPENPPHTAKLFTESKETQPNPTKPQPGFDLNMEAQDDDFIDLNLPLDDGAINFEAPQYGDDDSVMGFTEETSGGSDGLEMEAPVQGFDS</sequence>
<proteinExistence type="predicted"/>
<organism evidence="2">
    <name type="scientific">Oryza brachyantha</name>
    <name type="common">malo sina</name>
    <dbReference type="NCBI Taxonomy" id="4533"/>
    <lineage>
        <taxon>Eukaryota</taxon>
        <taxon>Viridiplantae</taxon>
        <taxon>Streptophyta</taxon>
        <taxon>Embryophyta</taxon>
        <taxon>Tracheophyta</taxon>
        <taxon>Spermatophyta</taxon>
        <taxon>Magnoliopsida</taxon>
        <taxon>Liliopsida</taxon>
        <taxon>Poales</taxon>
        <taxon>Poaceae</taxon>
        <taxon>BOP clade</taxon>
        <taxon>Oryzoideae</taxon>
        <taxon>Oryzeae</taxon>
        <taxon>Oryzinae</taxon>
        <taxon>Oryza</taxon>
    </lineage>
</organism>
<dbReference type="HOGENOM" id="CLU_2267910_0_0_1"/>
<reference evidence="2" key="2">
    <citation type="submission" date="2013-04" db="UniProtKB">
        <authorList>
            <consortium name="EnsemblPlants"/>
        </authorList>
    </citation>
    <scope>IDENTIFICATION</scope>
</reference>
<evidence type="ECO:0000256" key="1">
    <source>
        <dbReference type="SAM" id="MobiDB-lite"/>
    </source>
</evidence>
<accession>J3LN13</accession>
<dbReference type="Proteomes" id="UP000006038">
    <property type="component" value="Chromosome 3"/>
</dbReference>
<feature type="region of interest" description="Disordered" evidence="1">
    <location>
        <begin position="70"/>
        <end position="103"/>
    </location>
</feature>
<dbReference type="EnsemblPlants" id="OB03G24390.1">
    <property type="protein sequence ID" value="OB03G24390.1"/>
    <property type="gene ID" value="OB03G24390"/>
</dbReference>
<dbReference type="Gramene" id="OB03G24390.1">
    <property type="protein sequence ID" value="OB03G24390.1"/>
    <property type="gene ID" value="OB03G24390"/>
</dbReference>
<feature type="region of interest" description="Disordered" evidence="1">
    <location>
        <begin position="1"/>
        <end position="46"/>
    </location>
</feature>
<keyword evidence="3" id="KW-1185">Reference proteome</keyword>
<evidence type="ECO:0000313" key="3">
    <source>
        <dbReference type="Proteomes" id="UP000006038"/>
    </source>
</evidence>
<protein>
    <submittedName>
        <fullName evidence="2">Uncharacterized protein</fullName>
    </submittedName>
</protein>
<evidence type="ECO:0000313" key="2">
    <source>
        <dbReference type="EnsemblPlants" id="OB03G24390.1"/>
    </source>
</evidence>